<dbReference type="PRINTS" id="PR00313">
    <property type="entry name" value="CABNDNGRPT"/>
</dbReference>
<dbReference type="InterPro" id="IPR018511">
    <property type="entry name" value="Hemolysin-typ_Ca-bd_CS"/>
</dbReference>
<dbReference type="GO" id="GO:0005509">
    <property type="term" value="F:calcium ion binding"/>
    <property type="evidence" value="ECO:0007669"/>
    <property type="project" value="InterPro"/>
</dbReference>
<reference evidence="3 4" key="1">
    <citation type="submission" date="2016-10" db="EMBL/GenBank/DDBJ databases">
        <authorList>
            <person name="de Groot N.N."/>
        </authorList>
    </citation>
    <scope>NUCLEOTIDE SEQUENCE [LARGE SCALE GENOMIC DNA]</scope>
    <source>
        <strain evidence="3 4">CGMCC 1.7666</strain>
    </source>
</reference>
<gene>
    <name evidence="3" type="ORF">SAMN02927923_02772</name>
</gene>
<dbReference type="STRING" id="549386.SAMN02927923_02772"/>
<name>A0A1G5JQA6_9HYPH</name>
<evidence type="ECO:0000256" key="1">
    <source>
        <dbReference type="ARBA" id="ARBA00004613"/>
    </source>
</evidence>
<dbReference type="PROSITE" id="PS00330">
    <property type="entry name" value="HEMOLYSIN_CALCIUM"/>
    <property type="match status" value="2"/>
</dbReference>
<keyword evidence="2" id="KW-0964">Secreted</keyword>
<dbReference type="EMBL" id="FMVJ01000007">
    <property type="protein sequence ID" value="SCY89908.1"/>
    <property type="molecule type" value="Genomic_DNA"/>
</dbReference>
<sequence>MTTPALWGNPFGVSTTAGEQFAMETATFADGSFVAIWTDTSQTGADTSGNAIRGQIFNADGSKRGGEFVVNTTTDGDQENAVITVLNDGRFVVAWADGSGAEDKDGSGIRARIFNADGTAFNRTGAAGGDADFQVNVTTQTGSQNAPSIAALANGGFVVAFEDNSNSFSNFDVRAQAFDARGFQSGAEVLANTANERHQATPAVVASGNGYTVFYRSYSVNDTLVYGRNFYTDGREPSGEFLVSNAQVLSDVPKTTKLSDGRFVVTWLSAEGTSTGISYSSKAQIFNADGSKSGAEFSVYGSDAPLQIISDVTALSNGGFAVVLVSTTETDPSKFGKMDVGVAFFDADGNRTSSNTKIAGPIDIDLFATLDISTFADGRIVVTSPLFNGISDYAVIGQIVDGRTVGVSVPGSAGNDDYYGSAFNDTLSGAAGNDTLRGEAGNDILDGGAGIDTMTGGLGNDTYHVDSAGDQVTELAGGGTDTVIASISYALGAELENLTGFGSSALRFTGNGLANALTGADGKDRLDGGLGNDTLSGGYGNDVLVGGKGKDAFVFAGKLGTHKTDRKVNFDTISDFKLKEDKIHLENAIFTKLKKTGKLNKKFFSIDKAQDRNDHIVYNKKTGVLSYDADGSGGKKAVEFAKVKKNLNLKYSDFLVI</sequence>
<evidence type="ECO:0000313" key="3">
    <source>
        <dbReference type="EMBL" id="SCY89908.1"/>
    </source>
</evidence>
<dbReference type="Pfam" id="PF00353">
    <property type="entry name" value="HemolysinCabind"/>
    <property type="match status" value="2"/>
</dbReference>
<dbReference type="Gene3D" id="2.150.10.10">
    <property type="entry name" value="Serralysin-like metalloprotease, C-terminal"/>
    <property type="match status" value="2"/>
</dbReference>
<dbReference type="InterPro" id="IPR011049">
    <property type="entry name" value="Serralysin-like_metalloprot_C"/>
</dbReference>
<dbReference type="OrthoDB" id="7966550at2"/>
<evidence type="ECO:0000256" key="2">
    <source>
        <dbReference type="ARBA" id="ARBA00022525"/>
    </source>
</evidence>
<protein>
    <submittedName>
        <fullName evidence="3">Hemolysin-type calcium-binding repeat-containing protein</fullName>
    </submittedName>
</protein>
<comment type="subcellular location">
    <subcellularLocation>
        <location evidence="1">Secreted</location>
    </subcellularLocation>
</comment>
<organism evidence="3 4">
    <name type="scientific">Microvirga guangxiensis</name>
    <dbReference type="NCBI Taxonomy" id="549386"/>
    <lineage>
        <taxon>Bacteria</taxon>
        <taxon>Pseudomonadati</taxon>
        <taxon>Pseudomonadota</taxon>
        <taxon>Alphaproteobacteria</taxon>
        <taxon>Hyphomicrobiales</taxon>
        <taxon>Methylobacteriaceae</taxon>
        <taxon>Microvirga</taxon>
    </lineage>
</organism>
<dbReference type="InterPro" id="IPR001343">
    <property type="entry name" value="Hemolysn_Ca-bd"/>
</dbReference>
<keyword evidence="4" id="KW-1185">Reference proteome</keyword>
<proteinExistence type="predicted"/>
<evidence type="ECO:0000313" key="4">
    <source>
        <dbReference type="Proteomes" id="UP000199569"/>
    </source>
</evidence>
<dbReference type="GO" id="GO:0005576">
    <property type="term" value="C:extracellular region"/>
    <property type="evidence" value="ECO:0007669"/>
    <property type="project" value="UniProtKB-SubCell"/>
</dbReference>
<dbReference type="PANTHER" id="PTHR38340:SF1">
    <property type="entry name" value="S-LAYER PROTEIN"/>
    <property type="match status" value="1"/>
</dbReference>
<accession>A0A1G5JQA6</accession>
<dbReference type="InterPro" id="IPR050557">
    <property type="entry name" value="RTX_toxin/Mannuronan_C5-epim"/>
</dbReference>
<dbReference type="SUPFAM" id="SSF51120">
    <property type="entry name" value="beta-Roll"/>
    <property type="match status" value="2"/>
</dbReference>
<dbReference type="Proteomes" id="UP000199569">
    <property type="component" value="Unassembled WGS sequence"/>
</dbReference>
<dbReference type="PANTHER" id="PTHR38340">
    <property type="entry name" value="S-LAYER PROTEIN"/>
    <property type="match status" value="1"/>
</dbReference>
<dbReference type="AlphaFoldDB" id="A0A1G5JQA6"/>
<dbReference type="RefSeq" id="WP_091135400.1">
    <property type="nucleotide sequence ID" value="NZ_FMVJ01000007.1"/>
</dbReference>